<feature type="transmembrane region" description="Helical" evidence="1">
    <location>
        <begin position="107"/>
        <end position="128"/>
    </location>
</feature>
<dbReference type="EMBL" id="JACCFL010000001">
    <property type="protein sequence ID" value="NYJ24991.1"/>
    <property type="molecule type" value="Genomic_DNA"/>
</dbReference>
<organism evidence="2 3">
    <name type="scientific">Leifsonia shinshuensis</name>
    <dbReference type="NCBI Taxonomy" id="150026"/>
    <lineage>
        <taxon>Bacteria</taxon>
        <taxon>Bacillati</taxon>
        <taxon>Actinomycetota</taxon>
        <taxon>Actinomycetes</taxon>
        <taxon>Micrococcales</taxon>
        <taxon>Microbacteriaceae</taxon>
        <taxon>Leifsonia</taxon>
    </lineage>
</organism>
<accession>A0A853D0D8</accession>
<feature type="transmembrane region" description="Helical" evidence="1">
    <location>
        <begin position="285"/>
        <end position="307"/>
    </location>
</feature>
<comment type="caution">
    <text evidence="2">The sequence shown here is derived from an EMBL/GenBank/DDBJ whole genome shotgun (WGS) entry which is preliminary data.</text>
</comment>
<gene>
    <name evidence="2" type="ORF">HNR13_003278</name>
</gene>
<feature type="transmembrane region" description="Helical" evidence="1">
    <location>
        <begin position="140"/>
        <end position="171"/>
    </location>
</feature>
<protein>
    <recommendedName>
        <fullName evidence="4">DUF2029 domain-containing protein</fullName>
    </recommendedName>
</protein>
<evidence type="ECO:0008006" key="4">
    <source>
        <dbReference type="Google" id="ProtNLM"/>
    </source>
</evidence>
<feature type="transmembrane region" description="Helical" evidence="1">
    <location>
        <begin position="35"/>
        <end position="54"/>
    </location>
</feature>
<feature type="transmembrane region" description="Helical" evidence="1">
    <location>
        <begin position="342"/>
        <end position="358"/>
    </location>
</feature>
<evidence type="ECO:0000313" key="3">
    <source>
        <dbReference type="Proteomes" id="UP000578352"/>
    </source>
</evidence>
<keyword evidence="1" id="KW-1133">Transmembrane helix</keyword>
<feature type="transmembrane region" description="Helical" evidence="1">
    <location>
        <begin position="319"/>
        <end position="336"/>
    </location>
</feature>
<reference evidence="2 3" key="1">
    <citation type="submission" date="2020-07" db="EMBL/GenBank/DDBJ databases">
        <title>Sequencing the genomes of 1000 actinobacteria strains.</title>
        <authorList>
            <person name="Klenk H.-P."/>
        </authorList>
    </citation>
    <scope>NUCLEOTIDE SEQUENCE [LARGE SCALE GENOMIC DNA]</scope>
    <source>
        <strain evidence="2 3">DSM 15165</strain>
    </source>
</reference>
<feature type="transmembrane region" description="Helical" evidence="1">
    <location>
        <begin position="365"/>
        <end position="382"/>
    </location>
</feature>
<evidence type="ECO:0000256" key="1">
    <source>
        <dbReference type="SAM" id="Phobius"/>
    </source>
</evidence>
<dbReference type="Proteomes" id="UP000578352">
    <property type="component" value="Unassembled WGS sequence"/>
</dbReference>
<feature type="transmembrane region" description="Helical" evidence="1">
    <location>
        <begin position="209"/>
        <end position="227"/>
    </location>
</feature>
<feature type="transmembrane region" description="Helical" evidence="1">
    <location>
        <begin position="177"/>
        <end position="202"/>
    </location>
</feature>
<name>A0A853D0D8_9MICO</name>
<dbReference type="AlphaFoldDB" id="A0A853D0D8"/>
<dbReference type="RefSeq" id="WP_179607497.1">
    <property type="nucleotide sequence ID" value="NZ_BAABEH010000001.1"/>
</dbReference>
<proteinExistence type="predicted"/>
<evidence type="ECO:0000313" key="2">
    <source>
        <dbReference type="EMBL" id="NYJ24991.1"/>
    </source>
</evidence>
<keyword evidence="1" id="KW-0472">Membrane</keyword>
<keyword evidence="1" id="KW-0812">Transmembrane</keyword>
<sequence>MGIDAAGMDAAPVPLPAPRGGSAATTLRRIAASPLSLWIGFLIVHLVIGGFGLLQHTGFGDVFWVYKPWAQLAAQGTEIVGLNADWVYPFGAIVPIMLPLLFGEDNYLGGWLTMVMLLNAAAFAVLIVGREPRRLVAAWWWLGFLLLLGPISLGRLDAVSGSLAIIGLLWLTFHERVAVVTLTIATWIKVWPAAIIVAAVIAMKTRWRIVVIGAVTSLVIAAVPLIFGGGMHVFSFITTQTDRGIQIEAPVATFWMWQAAFHVPDAVVYYDQDLLTFQVTGQGTVAAGSLMNPLLALTVLVVALIGIRSLRRGTPYTRILPELSLALVTAFIAFNKVGSPQYIIWLAAPVVIGLVYQGRGFKTPAILVLTIAALTQVIYPYLYSGLLVPLPSMVAVLTARNLMYFVVLGWTIGALWRKRHRDEAAGDLLPAHAWPFRSAPDAHPVPVGEAR</sequence>
<feature type="transmembrane region" description="Helical" evidence="1">
    <location>
        <begin position="394"/>
        <end position="416"/>
    </location>
</feature>